<comment type="caution">
    <text evidence="2">The sequence shown here is derived from an EMBL/GenBank/DDBJ whole genome shotgun (WGS) entry which is preliminary data.</text>
</comment>
<evidence type="ECO:0000313" key="3">
    <source>
        <dbReference type="Proteomes" id="UP001206925"/>
    </source>
</evidence>
<feature type="non-terminal residue" evidence="2">
    <location>
        <position position="1"/>
    </location>
</feature>
<organism evidence="2 3">
    <name type="scientific">Ambrosia artemisiifolia</name>
    <name type="common">Common ragweed</name>
    <dbReference type="NCBI Taxonomy" id="4212"/>
    <lineage>
        <taxon>Eukaryota</taxon>
        <taxon>Viridiplantae</taxon>
        <taxon>Streptophyta</taxon>
        <taxon>Embryophyta</taxon>
        <taxon>Tracheophyta</taxon>
        <taxon>Spermatophyta</taxon>
        <taxon>Magnoliopsida</taxon>
        <taxon>eudicotyledons</taxon>
        <taxon>Gunneridae</taxon>
        <taxon>Pentapetalae</taxon>
        <taxon>asterids</taxon>
        <taxon>campanulids</taxon>
        <taxon>Asterales</taxon>
        <taxon>Asteraceae</taxon>
        <taxon>Asteroideae</taxon>
        <taxon>Heliantheae alliance</taxon>
        <taxon>Heliantheae</taxon>
        <taxon>Ambrosia</taxon>
    </lineage>
</organism>
<dbReference type="InterPro" id="IPR011990">
    <property type="entry name" value="TPR-like_helical_dom_sf"/>
</dbReference>
<sequence length="237" mass="25283">SPTLSLHASSPSNSSPNKIVRSSSESDLASFLPSKRRNSLSGGASSLLSSVSVEEDVEAEEIECKGLLFSSTGLDVDVDGDGDGGGGKICGGGNGGYTYNNGGDDETDVYYKNMIEMNPGSSLVLANYAKYLKEVRGDVLKAEEYCSRAILANPNDGTALSMYAELIWETHKDASRARSYFDQALCYGVVCAFLWDADEDEEEDEQEGSNMNLAAQCNYQNASQQFPIVPMAAASQG</sequence>
<dbReference type="Gene3D" id="1.25.40.10">
    <property type="entry name" value="Tetratricopeptide repeat domain"/>
    <property type="match status" value="1"/>
</dbReference>
<gene>
    <name evidence="2" type="ORF">M8C21_021663</name>
</gene>
<dbReference type="Proteomes" id="UP001206925">
    <property type="component" value="Unassembled WGS sequence"/>
</dbReference>
<dbReference type="SUPFAM" id="SSF48452">
    <property type="entry name" value="TPR-like"/>
    <property type="match status" value="1"/>
</dbReference>
<dbReference type="PANTHER" id="PTHR26312">
    <property type="entry name" value="TETRATRICOPEPTIDE REPEAT PROTEIN 5"/>
    <property type="match status" value="1"/>
</dbReference>
<reference evidence="2" key="1">
    <citation type="submission" date="2022-06" db="EMBL/GenBank/DDBJ databases">
        <title>Uncovering the hologenomic basis of an extraordinary plant invasion.</title>
        <authorList>
            <person name="Bieker V.C."/>
            <person name="Martin M.D."/>
            <person name="Gilbert T."/>
            <person name="Hodgins K."/>
            <person name="Battlay P."/>
            <person name="Petersen B."/>
            <person name="Wilson J."/>
        </authorList>
    </citation>
    <scope>NUCLEOTIDE SEQUENCE</scope>
    <source>
        <strain evidence="2">AA19_3_7</strain>
        <tissue evidence="2">Leaf</tissue>
    </source>
</reference>
<protein>
    <submittedName>
        <fullName evidence="2">Uncharacterized protein</fullName>
    </submittedName>
</protein>
<evidence type="ECO:0000313" key="2">
    <source>
        <dbReference type="EMBL" id="KAI7750326.1"/>
    </source>
</evidence>
<name>A0AAD5GRX2_AMBAR</name>
<keyword evidence="3" id="KW-1185">Reference proteome</keyword>
<accession>A0AAD5GRX2</accession>
<dbReference type="AlphaFoldDB" id="A0AAD5GRX2"/>
<evidence type="ECO:0000256" key="1">
    <source>
        <dbReference type="SAM" id="MobiDB-lite"/>
    </source>
</evidence>
<dbReference type="PANTHER" id="PTHR26312:SF168">
    <property type="entry name" value="OS06G0606700 PROTEIN"/>
    <property type="match status" value="1"/>
</dbReference>
<feature type="region of interest" description="Disordered" evidence="1">
    <location>
        <begin position="1"/>
        <end position="44"/>
    </location>
</feature>
<dbReference type="EMBL" id="JAMZMK010006167">
    <property type="protein sequence ID" value="KAI7750326.1"/>
    <property type="molecule type" value="Genomic_DNA"/>
</dbReference>
<proteinExistence type="predicted"/>